<dbReference type="Proteomes" id="UP000036923">
    <property type="component" value="Unassembled WGS sequence"/>
</dbReference>
<dbReference type="SUPFAM" id="SSF55021">
    <property type="entry name" value="ACT-like"/>
    <property type="match status" value="1"/>
</dbReference>
<gene>
    <name evidence="3" type="ORF">Bccel_3676</name>
</gene>
<keyword evidence="4" id="KW-1185">Reference proteome</keyword>
<dbReference type="InterPro" id="IPR022986">
    <property type="entry name" value="UPF0237_ACT"/>
</dbReference>
<dbReference type="Gene3D" id="3.30.70.260">
    <property type="match status" value="1"/>
</dbReference>
<dbReference type="PATRIC" id="fig|398512.5.peg.3852"/>
<protein>
    <recommendedName>
        <fullName evidence="1">UPF0237 protein Bccel_3676</fullName>
    </recommendedName>
</protein>
<dbReference type="NCBIfam" id="NF001220">
    <property type="entry name" value="PRK00194.1"/>
    <property type="match status" value="1"/>
</dbReference>
<accession>A0A0L6JSK8</accession>
<proteinExistence type="inferred from homology"/>
<dbReference type="InterPro" id="IPR050990">
    <property type="entry name" value="UPF0237/GcvR_regulator"/>
</dbReference>
<dbReference type="InterPro" id="IPR002912">
    <property type="entry name" value="ACT_dom"/>
</dbReference>
<evidence type="ECO:0000259" key="2">
    <source>
        <dbReference type="PROSITE" id="PS51671"/>
    </source>
</evidence>
<evidence type="ECO:0000313" key="4">
    <source>
        <dbReference type="Proteomes" id="UP000036923"/>
    </source>
</evidence>
<organism evidence="3 4">
    <name type="scientific">Pseudobacteroides cellulosolvens ATCC 35603 = DSM 2933</name>
    <dbReference type="NCBI Taxonomy" id="398512"/>
    <lineage>
        <taxon>Bacteria</taxon>
        <taxon>Bacillati</taxon>
        <taxon>Bacillota</taxon>
        <taxon>Clostridia</taxon>
        <taxon>Eubacteriales</taxon>
        <taxon>Oscillospiraceae</taxon>
        <taxon>Pseudobacteroides</taxon>
    </lineage>
</organism>
<feature type="domain" description="ACT" evidence="2">
    <location>
        <begin position="4"/>
        <end position="78"/>
    </location>
</feature>
<dbReference type="InterPro" id="IPR045865">
    <property type="entry name" value="ACT-like_dom_sf"/>
</dbReference>
<dbReference type="PANTHER" id="PTHR34875">
    <property type="entry name" value="UPF0237 PROTEIN MJ1558"/>
    <property type="match status" value="1"/>
</dbReference>
<dbReference type="RefSeq" id="WP_036938729.1">
    <property type="nucleotide sequence ID" value="NZ_JQKC01000007.1"/>
</dbReference>
<dbReference type="AlphaFoldDB" id="A0A0L6JSK8"/>
<comment type="caution">
    <text evidence="3">The sequence shown here is derived from an EMBL/GenBank/DDBJ whole genome shotgun (WGS) entry which is preliminary data.</text>
</comment>
<dbReference type="FunFam" id="3.30.70.260:FF:000032">
    <property type="entry name" value="UPF0237 protein SP_0238"/>
    <property type="match status" value="1"/>
</dbReference>
<dbReference type="eggNOG" id="COG3830">
    <property type="taxonomic scope" value="Bacteria"/>
</dbReference>
<dbReference type="OrthoDB" id="9803078at2"/>
<dbReference type="EMBL" id="LGTC01000001">
    <property type="protein sequence ID" value="KNY28402.1"/>
    <property type="molecule type" value="Genomic_DNA"/>
</dbReference>
<comment type="similarity">
    <text evidence="1">Belongs to the UPF0237 family.</text>
</comment>
<dbReference type="STRING" id="398512.Bccel_3676"/>
<sequence>MRAIVTVIGKDRVGIIAGISNVLADNNVNILDINQTTLQDVFTMIMLVDISGLAIDFTKLADKLEKKGEELGLSVRIQHEDIFNSMHRI</sequence>
<dbReference type="PROSITE" id="PS51671">
    <property type="entry name" value="ACT"/>
    <property type="match status" value="1"/>
</dbReference>
<reference evidence="4" key="1">
    <citation type="submission" date="2015-07" db="EMBL/GenBank/DDBJ databases">
        <title>Near-Complete Genome Sequence of the Cellulolytic Bacterium Bacteroides (Pseudobacteroides) cellulosolvens ATCC 35603.</title>
        <authorList>
            <person name="Dassa B."/>
            <person name="Utturkar S.M."/>
            <person name="Klingeman D.M."/>
            <person name="Hurt R.A."/>
            <person name="Keller M."/>
            <person name="Xu J."/>
            <person name="Reddy Y.H.K."/>
            <person name="Borovok I."/>
            <person name="Grinberg I.R."/>
            <person name="Lamed R."/>
            <person name="Zhivin O."/>
            <person name="Bayer E.A."/>
            <person name="Brown S.D."/>
        </authorList>
    </citation>
    <scope>NUCLEOTIDE SEQUENCE [LARGE SCALE GENOMIC DNA]</scope>
    <source>
        <strain evidence="4">DSM 2933</strain>
    </source>
</reference>
<dbReference type="HAMAP" id="MF_01054">
    <property type="entry name" value="UPF0237"/>
    <property type="match status" value="1"/>
</dbReference>
<name>A0A0L6JSK8_9FIRM</name>
<evidence type="ECO:0000313" key="3">
    <source>
        <dbReference type="EMBL" id="KNY28402.1"/>
    </source>
</evidence>
<dbReference type="Pfam" id="PF13740">
    <property type="entry name" value="ACT_6"/>
    <property type="match status" value="1"/>
</dbReference>
<evidence type="ECO:0000256" key="1">
    <source>
        <dbReference type="HAMAP-Rule" id="MF_01054"/>
    </source>
</evidence>
<dbReference type="CDD" id="cd04872">
    <property type="entry name" value="ACT_1ZPV"/>
    <property type="match status" value="1"/>
</dbReference>
<dbReference type="PANTHER" id="PTHR34875:SF6">
    <property type="entry name" value="UPF0237 PROTEIN MJ1558"/>
    <property type="match status" value="1"/>
</dbReference>